<feature type="binding site" evidence="13">
    <location>
        <position position="82"/>
    </location>
    <ligand>
        <name>Mg(2+)</name>
        <dbReference type="ChEBI" id="CHEBI:18420"/>
    </ligand>
</feature>
<keyword evidence="6 13" id="KW-0227">DNA damage</keyword>
<evidence type="ECO:0000256" key="3">
    <source>
        <dbReference type="ARBA" id="ARBA00022722"/>
    </source>
</evidence>
<dbReference type="SUPFAM" id="SSF52980">
    <property type="entry name" value="Restriction endonuclease-like"/>
    <property type="match status" value="1"/>
</dbReference>
<dbReference type="CDD" id="cd22354">
    <property type="entry name" value="RecU-like"/>
    <property type="match status" value="1"/>
</dbReference>
<name>A0A7W8CW45_9FIRM</name>
<feature type="binding site" evidence="13">
    <location>
        <position position="95"/>
    </location>
    <ligand>
        <name>Mg(2+)</name>
        <dbReference type="ChEBI" id="CHEBI:18420"/>
    </ligand>
</feature>
<evidence type="ECO:0000256" key="6">
    <source>
        <dbReference type="ARBA" id="ARBA00022763"/>
    </source>
</evidence>
<dbReference type="NCBIfam" id="TIGR00648">
    <property type="entry name" value="recU"/>
    <property type="match status" value="1"/>
</dbReference>
<evidence type="ECO:0000256" key="2">
    <source>
        <dbReference type="ARBA" id="ARBA00022490"/>
    </source>
</evidence>
<evidence type="ECO:0000256" key="4">
    <source>
        <dbReference type="ARBA" id="ARBA00022723"/>
    </source>
</evidence>
<dbReference type="EC" id="3.1.21.10" evidence="13"/>
<evidence type="ECO:0000313" key="14">
    <source>
        <dbReference type="EMBL" id="MBB5182039.1"/>
    </source>
</evidence>
<evidence type="ECO:0000256" key="8">
    <source>
        <dbReference type="ARBA" id="ARBA00022842"/>
    </source>
</evidence>
<evidence type="ECO:0000256" key="12">
    <source>
        <dbReference type="ARBA" id="ARBA00029523"/>
    </source>
</evidence>
<accession>A0A7W8CW45</accession>
<organism evidence="14 15">
    <name type="scientific">Catenisphaera adipataccumulans</name>
    <dbReference type="NCBI Taxonomy" id="700500"/>
    <lineage>
        <taxon>Bacteria</taxon>
        <taxon>Bacillati</taxon>
        <taxon>Bacillota</taxon>
        <taxon>Erysipelotrichia</taxon>
        <taxon>Erysipelotrichales</taxon>
        <taxon>Erysipelotrichaceae</taxon>
        <taxon>Catenisphaera</taxon>
    </lineage>
</organism>
<proteinExistence type="inferred from homology"/>
<dbReference type="GO" id="GO:0007059">
    <property type="term" value="P:chromosome segregation"/>
    <property type="evidence" value="ECO:0007669"/>
    <property type="project" value="UniProtKB-UniRule"/>
</dbReference>
<evidence type="ECO:0000256" key="9">
    <source>
        <dbReference type="ARBA" id="ARBA00023172"/>
    </source>
</evidence>
<dbReference type="PIRSF" id="PIRSF037785">
    <property type="entry name" value="RecU"/>
    <property type="match status" value="1"/>
</dbReference>
<dbReference type="Pfam" id="PF03838">
    <property type="entry name" value="RecU"/>
    <property type="match status" value="1"/>
</dbReference>
<dbReference type="GO" id="GO:0006281">
    <property type="term" value="P:DNA repair"/>
    <property type="evidence" value="ECO:0007669"/>
    <property type="project" value="UniProtKB-UniRule"/>
</dbReference>
<dbReference type="GO" id="GO:0003676">
    <property type="term" value="F:nucleic acid binding"/>
    <property type="evidence" value="ECO:0007669"/>
    <property type="project" value="InterPro"/>
</dbReference>
<comment type="function">
    <text evidence="13">Endonuclease that resolves Holliday junction intermediates in genetic recombination. Cleaves mobile four-strand junctions by introducing symmetrical nicks in paired strands. Promotes annealing of linear ssDNA with homologous dsDNA. Required for DNA repair, homologous recombination and chromosome segregation.</text>
</comment>
<evidence type="ECO:0000256" key="11">
    <source>
        <dbReference type="ARBA" id="ARBA00023447"/>
    </source>
</evidence>
<dbReference type="Proteomes" id="UP000539953">
    <property type="component" value="Unassembled WGS sequence"/>
</dbReference>
<keyword evidence="9 13" id="KW-0233">DNA recombination</keyword>
<evidence type="ECO:0000256" key="5">
    <source>
        <dbReference type="ARBA" id="ARBA00022759"/>
    </source>
</evidence>
<evidence type="ECO:0000256" key="10">
    <source>
        <dbReference type="ARBA" id="ARBA00023204"/>
    </source>
</evidence>
<dbReference type="NCBIfam" id="NF002581">
    <property type="entry name" value="PRK02234.1-2"/>
    <property type="match status" value="1"/>
</dbReference>
<keyword evidence="4 13" id="KW-0479">Metal-binding</keyword>
<evidence type="ECO:0000256" key="7">
    <source>
        <dbReference type="ARBA" id="ARBA00022801"/>
    </source>
</evidence>
<evidence type="ECO:0000256" key="1">
    <source>
        <dbReference type="ARBA" id="ARBA00004496"/>
    </source>
</evidence>
<protein>
    <recommendedName>
        <fullName evidence="12 13">Holliday junction resolvase RecU</fullName>
        <ecNumber evidence="13">3.1.21.10</ecNumber>
    </recommendedName>
    <alternativeName>
        <fullName evidence="13">Recombination protein U homolog</fullName>
    </alternativeName>
</protein>
<keyword evidence="10 13" id="KW-0234">DNA repair</keyword>
<dbReference type="Gene3D" id="3.40.1350.10">
    <property type="match status" value="1"/>
</dbReference>
<dbReference type="GO" id="GO:0000287">
    <property type="term" value="F:magnesium ion binding"/>
    <property type="evidence" value="ECO:0007669"/>
    <property type="project" value="UniProtKB-UniRule"/>
</dbReference>
<feature type="binding site" evidence="13">
    <location>
        <position position="80"/>
    </location>
    <ligand>
        <name>Mg(2+)</name>
        <dbReference type="ChEBI" id="CHEBI:18420"/>
    </ligand>
</feature>
<keyword evidence="7 13" id="KW-0378">Hydrolase</keyword>
<dbReference type="EMBL" id="JACHHK010000001">
    <property type="protein sequence ID" value="MBB5182039.1"/>
    <property type="molecule type" value="Genomic_DNA"/>
</dbReference>
<evidence type="ECO:0000256" key="13">
    <source>
        <dbReference type="HAMAP-Rule" id="MF_00130"/>
    </source>
</evidence>
<dbReference type="AlphaFoldDB" id="A0A7W8CW45"/>
<dbReference type="InterPro" id="IPR011335">
    <property type="entry name" value="Restrct_endonuc-II-like"/>
</dbReference>
<keyword evidence="15" id="KW-1185">Reference proteome</keyword>
<comment type="subcellular location">
    <subcellularLocation>
        <location evidence="1 13">Cytoplasm</location>
    </subcellularLocation>
</comment>
<dbReference type="InterPro" id="IPR004612">
    <property type="entry name" value="Resolv_RecU"/>
</dbReference>
<gene>
    <name evidence="13" type="primary">recU</name>
    <name evidence="14" type="ORF">HNQ47_000042</name>
</gene>
<dbReference type="HAMAP" id="MF_00130">
    <property type="entry name" value="RecU"/>
    <property type="match status" value="1"/>
</dbReference>
<keyword evidence="5 13" id="KW-0255">Endonuclease</keyword>
<keyword evidence="3 13" id="KW-0540">Nuclease</keyword>
<comment type="caution">
    <text evidence="14">The sequence shown here is derived from an EMBL/GenBank/DDBJ whole genome shotgun (WGS) entry which is preliminary data.</text>
</comment>
<comment type="cofactor">
    <cofactor evidence="13">
        <name>Mg(2+)</name>
        <dbReference type="ChEBI" id="CHEBI:18420"/>
    </cofactor>
    <text evidence="13">Binds 1 Mg(2+) ion per subunit.</text>
</comment>
<reference evidence="14 15" key="1">
    <citation type="submission" date="2020-08" db="EMBL/GenBank/DDBJ databases">
        <title>Genomic Encyclopedia of Type Strains, Phase IV (KMG-IV): sequencing the most valuable type-strain genomes for metagenomic binning, comparative biology and taxonomic classification.</title>
        <authorList>
            <person name="Goeker M."/>
        </authorList>
    </citation>
    <scope>NUCLEOTIDE SEQUENCE [LARGE SCALE GENOMIC DNA]</scope>
    <source>
        <strain evidence="14 15">DSM 25799</strain>
    </source>
</reference>
<feature type="site" description="Transition state stabilizer" evidence="13">
    <location>
        <position position="97"/>
    </location>
</feature>
<comment type="similarity">
    <text evidence="11 13">Belongs to the RecU family.</text>
</comment>
<dbReference type="InterPro" id="IPR011856">
    <property type="entry name" value="tRNA_endonuc-like_dom_sf"/>
</dbReference>
<keyword evidence="8 13" id="KW-0460">Magnesium</keyword>
<dbReference type="GO" id="GO:0005737">
    <property type="term" value="C:cytoplasm"/>
    <property type="evidence" value="ECO:0007669"/>
    <property type="project" value="UniProtKB-SubCell"/>
</dbReference>
<dbReference type="GO" id="GO:0006310">
    <property type="term" value="P:DNA recombination"/>
    <property type="evidence" value="ECO:0007669"/>
    <property type="project" value="UniProtKB-UniRule"/>
</dbReference>
<comment type="catalytic activity">
    <reaction evidence="13">
        <text>Endonucleolytic cleavage at a junction such as a reciprocal single-stranded crossover between two homologous DNA duplexes (Holliday junction).</text>
        <dbReference type="EC" id="3.1.21.10"/>
    </reaction>
</comment>
<keyword evidence="2 13" id="KW-0963">Cytoplasm</keyword>
<evidence type="ECO:0000313" key="15">
    <source>
        <dbReference type="Proteomes" id="UP000539953"/>
    </source>
</evidence>
<sequence length="192" mass="22751">MSTIKYPTAVKSRKVSNIQDFHSGRGMNLENEINESNKFYRAGDYALIYKKPTPVQVVRVDYPERRRAKIVEAYYRTPSTTDYNGVYRGKYIDFEAKETKNKTSFPIYLIHPHQIEHLKKVKFHGGIGFFIIRFTSHNETYLVDAPLLIEKIETIKRESIPYDWFRENGHIIKEGYQPRLQYLKVVDKLYFS</sequence>
<feature type="binding site" evidence="13">
    <location>
        <position position="114"/>
    </location>
    <ligand>
        <name>Mg(2+)</name>
        <dbReference type="ChEBI" id="CHEBI:18420"/>
    </ligand>
</feature>
<dbReference type="NCBIfam" id="NF002584">
    <property type="entry name" value="PRK02234.1-5"/>
    <property type="match status" value="1"/>
</dbReference>
<dbReference type="GO" id="GO:0008821">
    <property type="term" value="F:crossover junction DNA endonuclease activity"/>
    <property type="evidence" value="ECO:0007669"/>
    <property type="project" value="UniProtKB-EC"/>
</dbReference>
<dbReference type="RefSeq" id="WP_183326422.1">
    <property type="nucleotide sequence ID" value="NZ_JACHHK010000001.1"/>
</dbReference>